<dbReference type="Proteomes" id="UP000287166">
    <property type="component" value="Unassembled WGS sequence"/>
</dbReference>
<proteinExistence type="predicted"/>
<comment type="caution">
    <text evidence="1">The sequence shown here is derived from an EMBL/GenBank/DDBJ whole genome shotgun (WGS) entry which is preliminary data.</text>
</comment>
<keyword evidence="2" id="KW-1185">Reference proteome</keyword>
<evidence type="ECO:0000313" key="2">
    <source>
        <dbReference type="Proteomes" id="UP000287166"/>
    </source>
</evidence>
<evidence type="ECO:0000313" key="1">
    <source>
        <dbReference type="EMBL" id="GBE87214.1"/>
    </source>
</evidence>
<dbReference type="InParanoid" id="A0A401GYJ8"/>
<protein>
    <submittedName>
        <fullName evidence="1">Uncharacterized protein</fullName>
    </submittedName>
</protein>
<sequence length="164" mass="17729">MGTHPNGPSHLFGSPSTSILLLDSPAAHSQCPSRRNSQTLNICRSSSRSSPSRRRCCCKDTPTRLSPNVYGHRIQTRHRTITTSRDCAAIGKPLGAGDDALLLGDVDTAFTSFVGFHSLAEIQQALQGMLELRRTVGNEGHVRAFSEFMNLGCVLVRAPTLVKA</sequence>
<dbReference type="RefSeq" id="XP_027618127.1">
    <property type="nucleotide sequence ID" value="XM_027762326.1"/>
</dbReference>
<dbReference type="STRING" id="139825.A0A401GYJ8"/>
<reference evidence="1 2" key="1">
    <citation type="journal article" date="2018" name="Sci. Rep.">
        <title>Genome sequence of the cauliflower mushroom Sparassis crispa (Hanabiratake) and its association with beneficial usage.</title>
        <authorList>
            <person name="Kiyama R."/>
            <person name="Furutani Y."/>
            <person name="Kawaguchi K."/>
            <person name="Nakanishi T."/>
        </authorList>
    </citation>
    <scope>NUCLEOTIDE SEQUENCE [LARGE SCALE GENOMIC DNA]</scope>
</reference>
<dbReference type="GeneID" id="38784131"/>
<organism evidence="1 2">
    <name type="scientific">Sparassis crispa</name>
    <dbReference type="NCBI Taxonomy" id="139825"/>
    <lineage>
        <taxon>Eukaryota</taxon>
        <taxon>Fungi</taxon>
        <taxon>Dikarya</taxon>
        <taxon>Basidiomycota</taxon>
        <taxon>Agaricomycotina</taxon>
        <taxon>Agaricomycetes</taxon>
        <taxon>Polyporales</taxon>
        <taxon>Sparassidaceae</taxon>
        <taxon>Sparassis</taxon>
    </lineage>
</organism>
<accession>A0A401GYJ8</accession>
<dbReference type="EMBL" id="BFAD01000010">
    <property type="protein sequence ID" value="GBE87214.1"/>
    <property type="molecule type" value="Genomic_DNA"/>
</dbReference>
<dbReference type="AlphaFoldDB" id="A0A401GYJ8"/>
<gene>
    <name evidence="1" type="ORF">SCP_1004610</name>
</gene>
<name>A0A401GYJ8_9APHY</name>